<feature type="transmembrane region" description="Helical" evidence="1">
    <location>
        <begin position="12"/>
        <end position="35"/>
    </location>
</feature>
<keyword evidence="3" id="KW-1185">Reference proteome</keyword>
<gene>
    <name evidence="2" type="ORF">HNQ64_000457</name>
</gene>
<feature type="transmembrane region" description="Helical" evidence="1">
    <location>
        <begin position="108"/>
        <end position="126"/>
    </location>
</feature>
<proteinExistence type="predicted"/>
<dbReference type="RefSeq" id="WP_184204776.1">
    <property type="nucleotide sequence ID" value="NZ_JACHIF010000001.1"/>
</dbReference>
<dbReference type="EMBL" id="JACHIF010000001">
    <property type="protein sequence ID" value="MBB5036223.1"/>
    <property type="molecule type" value="Genomic_DNA"/>
</dbReference>
<keyword evidence="1" id="KW-0812">Transmembrane</keyword>
<accession>A0A7W7YHE5</accession>
<reference evidence="2 3" key="1">
    <citation type="submission" date="2020-08" db="EMBL/GenBank/DDBJ databases">
        <title>Genomic Encyclopedia of Type Strains, Phase IV (KMG-IV): sequencing the most valuable type-strain genomes for metagenomic binning, comparative biology and taxonomic classification.</title>
        <authorList>
            <person name="Goeker M."/>
        </authorList>
    </citation>
    <scope>NUCLEOTIDE SEQUENCE [LARGE SCALE GENOMIC DNA]</scope>
    <source>
        <strain evidence="2 3">DSM 12251</strain>
    </source>
</reference>
<dbReference type="AlphaFoldDB" id="A0A7W7YHE5"/>
<sequence length="221" mass="23617">MIELIQEAFATHHLPLTALLGMVMFYWLMVMVGALDFDLDLLDGGSDMPDLSADHGGSSLGGAMLTAGKFLGFSQVPIAIWGSFFILFLWLAGLILNYRFNGEAGERSLATAALLLIPGGILSLAATKLITYPVAKLFAAMSDVDTESVAIVGQAGVVTTTVLDDQHGQVEVRQEGAPALINARLQPGQSPLQKGDRIRVLEASPEGSYYYVQSIQPHTLP</sequence>
<feature type="transmembrane region" description="Helical" evidence="1">
    <location>
        <begin position="78"/>
        <end position="96"/>
    </location>
</feature>
<dbReference type="InterPro" id="IPR012340">
    <property type="entry name" value="NA-bd_OB-fold"/>
</dbReference>
<keyword evidence="1" id="KW-1133">Transmembrane helix</keyword>
<dbReference type="Proteomes" id="UP000534294">
    <property type="component" value="Unassembled WGS sequence"/>
</dbReference>
<dbReference type="Gene3D" id="2.40.50.140">
    <property type="entry name" value="Nucleic acid-binding proteins"/>
    <property type="match status" value="1"/>
</dbReference>
<protein>
    <recommendedName>
        <fullName evidence="4">DUF1449 family protein</fullName>
    </recommendedName>
</protein>
<evidence type="ECO:0000313" key="2">
    <source>
        <dbReference type="EMBL" id="MBB5036223.1"/>
    </source>
</evidence>
<keyword evidence="1" id="KW-0472">Membrane</keyword>
<evidence type="ECO:0000256" key="1">
    <source>
        <dbReference type="SAM" id="Phobius"/>
    </source>
</evidence>
<comment type="caution">
    <text evidence="2">The sequence shown here is derived from an EMBL/GenBank/DDBJ whole genome shotgun (WGS) entry which is preliminary data.</text>
</comment>
<evidence type="ECO:0000313" key="3">
    <source>
        <dbReference type="Proteomes" id="UP000534294"/>
    </source>
</evidence>
<evidence type="ECO:0008006" key="4">
    <source>
        <dbReference type="Google" id="ProtNLM"/>
    </source>
</evidence>
<name>A0A7W7YHE5_9BACT</name>
<organism evidence="2 3">
    <name type="scientific">Prosthecobacter dejongeii</name>
    <dbReference type="NCBI Taxonomy" id="48465"/>
    <lineage>
        <taxon>Bacteria</taxon>
        <taxon>Pseudomonadati</taxon>
        <taxon>Verrucomicrobiota</taxon>
        <taxon>Verrucomicrobiia</taxon>
        <taxon>Verrucomicrobiales</taxon>
        <taxon>Verrucomicrobiaceae</taxon>
        <taxon>Prosthecobacter</taxon>
    </lineage>
</organism>